<dbReference type="EMBL" id="CM004474">
    <property type="protein sequence ID" value="OCT80219.1"/>
    <property type="molecule type" value="Genomic_DNA"/>
</dbReference>
<dbReference type="AlphaFoldDB" id="A0A974CUT8"/>
<dbReference type="Proteomes" id="UP000694892">
    <property type="component" value="Chromosome 5L"/>
</dbReference>
<reference evidence="2" key="1">
    <citation type="journal article" date="2016" name="Nature">
        <title>Genome evolution in the allotetraploid frog Xenopus laevis.</title>
        <authorList>
            <person name="Session A.M."/>
            <person name="Uno Y."/>
            <person name="Kwon T."/>
            <person name="Chapman J.A."/>
            <person name="Toyoda A."/>
            <person name="Takahashi S."/>
            <person name="Fukui A."/>
            <person name="Hikosaka A."/>
            <person name="Suzuki A."/>
            <person name="Kondo M."/>
            <person name="van Heeringen S.J."/>
            <person name="Quigley I."/>
            <person name="Heinz S."/>
            <person name="Ogino H."/>
            <person name="Ochi H."/>
            <person name="Hellsten U."/>
            <person name="Lyons J.B."/>
            <person name="Simakov O."/>
            <person name="Putnam N."/>
            <person name="Stites J."/>
            <person name="Kuroki Y."/>
            <person name="Tanaka T."/>
            <person name="Michiue T."/>
            <person name="Watanabe M."/>
            <person name="Bogdanovic O."/>
            <person name="Lister R."/>
            <person name="Georgiou G."/>
            <person name="Paranjpe S.S."/>
            <person name="van Kruijsbergen I."/>
            <person name="Shu S."/>
            <person name="Carlson J."/>
            <person name="Kinoshita T."/>
            <person name="Ohta Y."/>
            <person name="Mawaribuchi S."/>
            <person name="Jenkins J."/>
            <person name="Grimwood J."/>
            <person name="Schmutz J."/>
            <person name="Mitros T."/>
            <person name="Mozaffari S.V."/>
            <person name="Suzuki Y."/>
            <person name="Haramoto Y."/>
            <person name="Yamamoto T.S."/>
            <person name="Takagi C."/>
            <person name="Heald R."/>
            <person name="Miller K."/>
            <person name="Haudenschild C."/>
            <person name="Kitzman J."/>
            <person name="Nakayama T."/>
            <person name="Izutsu Y."/>
            <person name="Robert J."/>
            <person name="Fortriede J."/>
            <person name="Burns K."/>
            <person name="Lotay V."/>
            <person name="Karimi K."/>
            <person name="Yasuoka Y."/>
            <person name="Dichmann D.S."/>
            <person name="Flajnik M.F."/>
            <person name="Houston D.W."/>
            <person name="Shendure J."/>
            <person name="DuPasquier L."/>
            <person name="Vize P.D."/>
            <person name="Zorn A.M."/>
            <person name="Ito M."/>
            <person name="Marcotte E.M."/>
            <person name="Wallingford J.B."/>
            <person name="Ito Y."/>
            <person name="Asashima M."/>
            <person name="Ueno N."/>
            <person name="Matsuda Y."/>
            <person name="Veenstra G.J."/>
            <person name="Fujiyama A."/>
            <person name="Harland R.M."/>
            <person name="Taira M."/>
            <person name="Rokhsar D.S."/>
        </authorList>
    </citation>
    <scope>NUCLEOTIDE SEQUENCE [LARGE SCALE GENOMIC DNA]</scope>
    <source>
        <strain evidence="2">J</strain>
    </source>
</reference>
<name>A0A974CUT8_XENLA</name>
<accession>A0A974CUT8</accession>
<evidence type="ECO:0000313" key="2">
    <source>
        <dbReference type="Proteomes" id="UP000694892"/>
    </source>
</evidence>
<sequence length="71" mass="8350">MCRTQNRNAFHSCWAKKNIAFIFSLTRKAERAFVCSFIDTGFTLPSLQEAIYTYIYIFVFSSDLVQLLFHK</sequence>
<evidence type="ECO:0000313" key="1">
    <source>
        <dbReference type="EMBL" id="OCT80219.1"/>
    </source>
</evidence>
<protein>
    <submittedName>
        <fullName evidence="1">Uncharacterized protein</fullName>
    </submittedName>
</protein>
<gene>
    <name evidence="1" type="ORF">XELAEV_18027030mg</name>
</gene>
<proteinExistence type="predicted"/>
<organism evidence="1 2">
    <name type="scientific">Xenopus laevis</name>
    <name type="common">African clawed frog</name>
    <dbReference type="NCBI Taxonomy" id="8355"/>
    <lineage>
        <taxon>Eukaryota</taxon>
        <taxon>Metazoa</taxon>
        <taxon>Chordata</taxon>
        <taxon>Craniata</taxon>
        <taxon>Vertebrata</taxon>
        <taxon>Euteleostomi</taxon>
        <taxon>Amphibia</taxon>
        <taxon>Batrachia</taxon>
        <taxon>Anura</taxon>
        <taxon>Pipoidea</taxon>
        <taxon>Pipidae</taxon>
        <taxon>Xenopodinae</taxon>
        <taxon>Xenopus</taxon>
        <taxon>Xenopus</taxon>
    </lineage>
</organism>